<dbReference type="PANTHER" id="PTHR43316">
    <property type="entry name" value="HYDROLASE, HALOACID DELAHOGENASE-RELATED"/>
    <property type="match status" value="1"/>
</dbReference>
<dbReference type="InterPro" id="IPR023214">
    <property type="entry name" value="HAD_sf"/>
</dbReference>
<name>A0A9W9N9T2_9EURO</name>
<keyword evidence="2" id="KW-0378">Hydrolase</keyword>
<dbReference type="PRINTS" id="PR00413">
    <property type="entry name" value="HADHALOGNASE"/>
</dbReference>
<dbReference type="Proteomes" id="UP001150941">
    <property type="component" value="Unassembled WGS sequence"/>
</dbReference>
<dbReference type="AlphaFoldDB" id="A0A9W9N9T2"/>
<dbReference type="InterPro" id="IPR006439">
    <property type="entry name" value="HAD-SF_hydro_IA"/>
</dbReference>
<dbReference type="GO" id="GO:0016791">
    <property type="term" value="F:phosphatase activity"/>
    <property type="evidence" value="ECO:0007669"/>
    <property type="project" value="UniProtKB-ARBA"/>
</dbReference>
<accession>A0A9W9N9T2</accession>
<dbReference type="SFLD" id="SFLDG01129">
    <property type="entry name" value="C1.5:_HAD__Beta-PGM__Phosphata"/>
    <property type="match status" value="1"/>
</dbReference>
<dbReference type="GeneID" id="83207371"/>
<dbReference type="InterPro" id="IPR006328">
    <property type="entry name" value="2-HAD"/>
</dbReference>
<dbReference type="OrthoDB" id="3256520at2759"/>
<evidence type="ECO:0000313" key="3">
    <source>
        <dbReference type="EMBL" id="KAJ5215093.1"/>
    </source>
</evidence>
<evidence type="ECO:0000313" key="4">
    <source>
        <dbReference type="Proteomes" id="UP001150941"/>
    </source>
</evidence>
<dbReference type="Pfam" id="PF00702">
    <property type="entry name" value="Hydrolase"/>
    <property type="match status" value="1"/>
</dbReference>
<protein>
    <recommendedName>
        <fullName evidence="5">Haloacid dehalogenase</fullName>
    </recommendedName>
</protein>
<evidence type="ECO:0000256" key="1">
    <source>
        <dbReference type="ARBA" id="ARBA00008106"/>
    </source>
</evidence>
<organism evidence="3 4">
    <name type="scientific">Penicillium chermesinum</name>
    <dbReference type="NCBI Taxonomy" id="63820"/>
    <lineage>
        <taxon>Eukaryota</taxon>
        <taxon>Fungi</taxon>
        <taxon>Dikarya</taxon>
        <taxon>Ascomycota</taxon>
        <taxon>Pezizomycotina</taxon>
        <taxon>Eurotiomycetes</taxon>
        <taxon>Eurotiomycetidae</taxon>
        <taxon>Eurotiales</taxon>
        <taxon>Aspergillaceae</taxon>
        <taxon>Penicillium</taxon>
    </lineage>
</organism>
<dbReference type="InterPro" id="IPR051540">
    <property type="entry name" value="S-2-haloacid_dehalogenase"/>
</dbReference>
<evidence type="ECO:0000256" key="2">
    <source>
        <dbReference type="ARBA" id="ARBA00022801"/>
    </source>
</evidence>
<reference evidence="3" key="2">
    <citation type="journal article" date="2023" name="IMA Fungus">
        <title>Comparative genomic study of the Penicillium genus elucidates a diverse pangenome and 15 lateral gene transfer events.</title>
        <authorList>
            <person name="Petersen C."/>
            <person name="Sorensen T."/>
            <person name="Nielsen M.R."/>
            <person name="Sondergaard T.E."/>
            <person name="Sorensen J.L."/>
            <person name="Fitzpatrick D.A."/>
            <person name="Frisvad J.C."/>
            <person name="Nielsen K.L."/>
        </authorList>
    </citation>
    <scope>NUCLEOTIDE SEQUENCE</scope>
    <source>
        <strain evidence="3">IBT 19713</strain>
    </source>
</reference>
<dbReference type="Gene3D" id="3.40.50.1000">
    <property type="entry name" value="HAD superfamily/HAD-like"/>
    <property type="match status" value="1"/>
</dbReference>
<dbReference type="EMBL" id="JAPQKS010000009">
    <property type="protein sequence ID" value="KAJ5215093.1"/>
    <property type="molecule type" value="Genomic_DNA"/>
</dbReference>
<sequence length="238" mass="26717">MSGKTVIAFDVYGTLLSTESISSKLEAYFERTKAQSISALWRRYQLEYTWRLNCMERYENFSIVTKNSLQHALADHGEQLSDGDIADLMEAYDSLSAFPDVTPALNRIGNDPNLHAVIFSNGTQEMISNSVRRSKELSQHASKLHDFVSVEDVQRFKPARASYASLAEKVGKRPSQMNEIWLVSGNPFDITGARSMGMNAIWVDRAGKGWHDAAAPQLKPTAIVHSLEHIVDEIQNRK</sequence>
<dbReference type="InterPro" id="IPR036412">
    <property type="entry name" value="HAD-like_sf"/>
</dbReference>
<comment type="similarity">
    <text evidence="1">Belongs to the HAD-like hydrolase superfamily. S-2-haloalkanoic acid dehalogenase family.</text>
</comment>
<reference evidence="3" key="1">
    <citation type="submission" date="2022-11" db="EMBL/GenBank/DDBJ databases">
        <authorList>
            <person name="Petersen C."/>
        </authorList>
    </citation>
    <scope>NUCLEOTIDE SEQUENCE</scope>
    <source>
        <strain evidence="3">IBT 19713</strain>
    </source>
</reference>
<dbReference type="NCBIfam" id="TIGR01493">
    <property type="entry name" value="HAD-SF-IA-v2"/>
    <property type="match status" value="1"/>
</dbReference>
<dbReference type="Gene3D" id="1.10.150.240">
    <property type="entry name" value="Putative phosphatase, domain 2"/>
    <property type="match status" value="1"/>
</dbReference>
<dbReference type="SUPFAM" id="SSF56784">
    <property type="entry name" value="HAD-like"/>
    <property type="match status" value="1"/>
</dbReference>
<gene>
    <name evidence="3" type="ORF">N7468_010772</name>
</gene>
<dbReference type="GO" id="GO:0019120">
    <property type="term" value="F:hydrolase activity, acting on acid halide bonds, in C-halide compounds"/>
    <property type="evidence" value="ECO:0007669"/>
    <property type="project" value="InterPro"/>
</dbReference>
<keyword evidence="4" id="KW-1185">Reference proteome</keyword>
<dbReference type="RefSeq" id="XP_058325590.1">
    <property type="nucleotide sequence ID" value="XM_058480067.1"/>
</dbReference>
<comment type="caution">
    <text evidence="3">The sequence shown here is derived from an EMBL/GenBank/DDBJ whole genome shotgun (WGS) entry which is preliminary data.</text>
</comment>
<dbReference type="InterPro" id="IPR023198">
    <property type="entry name" value="PGP-like_dom2"/>
</dbReference>
<dbReference type="SFLD" id="SFLDS00003">
    <property type="entry name" value="Haloacid_Dehalogenase"/>
    <property type="match status" value="1"/>
</dbReference>
<evidence type="ECO:0008006" key="5">
    <source>
        <dbReference type="Google" id="ProtNLM"/>
    </source>
</evidence>
<dbReference type="NCBIfam" id="TIGR01428">
    <property type="entry name" value="HAD_type_II"/>
    <property type="match status" value="1"/>
</dbReference>
<dbReference type="PANTHER" id="PTHR43316:SF3">
    <property type="entry name" value="HALOACID DEHALOGENASE, TYPE II (AFU_ORTHOLOGUE AFUA_2G07750)-RELATED"/>
    <property type="match status" value="1"/>
</dbReference>
<proteinExistence type="inferred from homology"/>